<reference evidence="1" key="1">
    <citation type="submission" date="2023-07" db="EMBL/GenBank/DDBJ databases">
        <title>Chromosome-level genome assembly of Artemia franciscana.</title>
        <authorList>
            <person name="Jo E."/>
        </authorList>
    </citation>
    <scope>NUCLEOTIDE SEQUENCE</scope>
    <source>
        <tissue evidence="1">Whole body</tissue>
    </source>
</reference>
<dbReference type="AlphaFoldDB" id="A0AA88LDU4"/>
<protein>
    <submittedName>
        <fullName evidence="1">Uncharacterized protein</fullName>
    </submittedName>
</protein>
<evidence type="ECO:0000313" key="2">
    <source>
        <dbReference type="Proteomes" id="UP001187531"/>
    </source>
</evidence>
<name>A0AA88LDU4_ARTSF</name>
<proteinExistence type="predicted"/>
<comment type="caution">
    <text evidence="1">The sequence shown here is derived from an EMBL/GenBank/DDBJ whole genome shotgun (WGS) entry which is preliminary data.</text>
</comment>
<gene>
    <name evidence="1" type="ORF">QYM36_007608</name>
</gene>
<accession>A0AA88LDU4</accession>
<evidence type="ECO:0000313" key="1">
    <source>
        <dbReference type="EMBL" id="KAK2726822.1"/>
    </source>
</evidence>
<organism evidence="1 2">
    <name type="scientific">Artemia franciscana</name>
    <name type="common">Brine shrimp</name>
    <name type="synonym">Artemia sanfranciscana</name>
    <dbReference type="NCBI Taxonomy" id="6661"/>
    <lineage>
        <taxon>Eukaryota</taxon>
        <taxon>Metazoa</taxon>
        <taxon>Ecdysozoa</taxon>
        <taxon>Arthropoda</taxon>
        <taxon>Crustacea</taxon>
        <taxon>Branchiopoda</taxon>
        <taxon>Anostraca</taxon>
        <taxon>Artemiidae</taxon>
        <taxon>Artemia</taxon>
    </lineage>
</organism>
<keyword evidence="2" id="KW-1185">Reference proteome</keyword>
<dbReference type="EMBL" id="JAVRJZ010000001">
    <property type="protein sequence ID" value="KAK2726822.1"/>
    <property type="molecule type" value="Genomic_DNA"/>
</dbReference>
<dbReference type="Proteomes" id="UP001187531">
    <property type="component" value="Unassembled WGS sequence"/>
</dbReference>
<sequence>MESHTENGPQVEHMEEQYEVELPNANIKAKQNKVTMQLSPDKIHAFEEFKLVKKGVAVNSRLSEEEIVISFTINEDAPSGNKNKEEELEDITL</sequence>